<dbReference type="Gene3D" id="3.30.450.20">
    <property type="entry name" value="PAS domain"/>
    <property type="match status" value="1"/>
</dbReference>
<evidence type="ECO:0000256" key="5">
    <source>
        <dbReference type="ARBA" id="ARBA00022519"/>
    </source>
</evidence>
<dbReference type="Gene3D" id="1.10.287.950">
    <property type="entry name" value="Methyl-accepting chemotaxis protein"/>
    <property type="match status" value="1"/>
</dbReference>
<dbReference type="FunFam" id="3.30.450.20:FF:000046">
    <property type="entry name" value="Aerotaxis sensor receptor"/>
    <property type="match status" value="1"/>
</dbReference>
<feature type="transmembrane region" description="Helical" evidence="13">
    <location>
        <begin position="168"/>
        <end position="188"/>
    </location>
</feature>
<dbReference type="InterPro" id="IPR004089">
    <property type="entry name" value="MCPsignal_dom"/>
</dbReference>
<keyword evidence="19" id="KW-1185">Reference proteome</keyword>
<protein>
    <submittedName>
        <fullName evidence="16">PAS domain-containing protein</fullName>
    </submittedName>
</protein>
<keyword evidence="7 13" id="KW-1133">Transmembrane helix</keyword>
<evidence type="ECO:0000256" key="9">
    <source>
        <dbReference type="ARBA" id="ARBA00023224"/>
    </source>
</evidence>
<keyword evidence="6 13" id="KW-0812">Transmembrane</keyword>
<feature type="compositionally biased region" description="Basic and acidic residues" evidence="12">
    <location>
        <begin position="543"/>
        <end position="553"/>
    </location>
</feature>
<feature type="transmembrane region" description="Helical" evidence="13">
    <location>
        <begin position="200"/>
        <end position="217"/>
    </location>
</feature>
<evidence type="ECO:0000259" key="15">
    <source>
        <dbReference type="PROSITE" id="PS50885"/>
    </source>
</evidence>
<sequence length="564" mass="61202">MRHNGPVTQKEYVLRDDDVLISKTDTRSHIIYANQRFIDVSGYAYEELNGSPHNIVRHPDMPESVFADMWQDLQAGKFWSGLVKNRRKNGDHYWVRANVVPIRENGKLKGFASIRVKPSAEETAHAEAVYRDIREERGRYTVNHGRPYRRGALHSFKRFEWRSLKTRSFFASLAIAALPTALGVSAWSALDASSSLLDEGLLIAGVGGGFLMGWINWRANARLHRSLHQAHDFSLQLAAGNLRASLPAHGKDELGRMLGAMAFMRQSLAALIGDLERRIGVVEPSVTDLVHNNHAMASRLEQQASAVQQTAASAEQITVTVGQSAENASQAGKATLGNVEAVDHAAQVMQALAQSMQEITRQADNMAGIVDTIDSIAFQTNILALNASVEAARAGEHGRGFAVVAQEVRKLASESAGAAHRVQSLIGTARKEIEAGRSRAGEAETAMARIKLASHRVNGLMQEISAAAAEQSQGIEQISQAIGEIDRATQSSAGSMQRYQAATTSLDQEVQALAHSARAFSDSDTRPAASSAARPATPAVSHGSERLIREAVRGKQATQEWEAF</sequence>
<dbReference type="PANTHER" id="PTHR43531">
    <property type="entry name" value="PROTEIN ICFG"/>
    <property type="match status" value="1"/>
</dbReference>
<dbReference type="EMBL" id="JACEFT010000004">
    <property type="protein sequence ID" value="MBA2778390.1"/>
    <property type="molecule type" value="Genomic_DNA"/>
</dbReference>
<evidence type="ECO:0000256" key="4">
    <source>
        <dbReference type="ARBA" id="ARBA00022500"/>
    </source>
</evidence>
<dbReference type="AlphaFoldDB" id="A0A7W0ADC9"/>
<dbReference type="Proteomes" id="UP000814353">
    <property type="component" value="Unassembled WGS sequence"/>
</dbReference>
<dbReference type="EMBL" id="JABFUB010000002">
    <property type="protein sequence ID" value="MCG6660696.1"/>
    <property type="molecule type" value="Genomic_DNA"/>
</dbReference>
<dbReference type="GO" id="GO:0005886">
    <property type="term" value="C:plasma membrane"/>
    <property type="evidence" value="ECO:0007669"/>
    <property type="project" value="UniProtKB-SubCell"/>
</dbReference>
<accession>A0A7W0ADC9</accession>
<dbReference type="SMART" id="SM00283">
    <property type="entry name" value="MA"/>
    <property type="match status" value="1"/>
</dbReference>
<dbReference type="SUPFAM" id="SSF58104">
    <property type="entry name" value="Methyl-accepting chemotaxis protein (MCP) signaling domain"/>
    <property type="match status" value="1"/>
</dbReference>
<evidence type="ECO:0000256" key="6">
    <source>
        <dbReference type="ARBA" id="ARBA00022692"/>
    </source>
</evidence>
<organism evidence="16 18">
    <name type="scientific">Billgrantia kenyensis</name>
    <dbReference type="NCBI Taxonomy" id="321266"/>
    <lineage>
        <taxon>Bacteria</taxon>
        <taxon>Pseudomonadati</taxon>
        <taxon>Pseudomonadota</taxon>
        <taxon>Gammaproteobacteria</taxon>
        <taxon>Oceanospirillales</taxon>
        <taxon>Halomonadaceae</taxon>
        <taxon>Billgrantia</taxon>
    </lineage>
</organism>
<evidence type="ECO:0000313" key="18">
    <source>
        <dbReference type="Proteomes" id="UP000518091"/>
    </source>
</evidence>
<comment type="similarity">
    <text evidence="10">Belongs to the methyl-accepting chemotaxis (MCP) protein family.</text>
</comment>
<dbReference type="PROSITE" id="PS50885">
    <property type="entry name" value="HAMP"/>
    <property type="match status" value="1"/>
</dbReference>
<dbReference type="CDD" id="cd06225">
    <property type="entry name" value="HAMP"/>
    <property type="match status" value="1"/>
</dbReference>
<dbReference type="CDD" id="cd00130">
    <property type="entry name" value="PAS"/>
    <property type="match status" value="1"/>
</dbReference>
<evidence type="ECO:0000313" key="17">
    <source>
        <dbReference type="EMBL" id="MCG6660696.1"/>
    </source>
</evidence>
<dbReference type="PROSITE" id="PS50111">
    <property type="entry name" value="CHEMOTAXIS_TRANSDUC_2"/>
    <property type="match status" value="1"/>
</dbReference>
<dbReference type="CDD" id="cd11386">
    <property type="entry name" value="MCP_signal"/>
    <property type="match status" value="1"/>
</dbReference>
<evidence type="ECO:0000256" key="8">
    <source>
        <dbReference type="ARBA" id="ARBA00023136"/>
    </source>
</evidence>
<dbReference type="InterPro" id="IPR000014">
    <property type="entry name" value="PAS"/>
</dbReference>
<keyword evidence="9 11" id="KW-0807">Transducer</keyword>
<dbReference type="InterPro" id="IPR003660">
    <property type="entry name" value="HAMP_dom"/>
</dbReference>
<comment type="subcellular location">
    <subcellularLocation>
        <location evidence="1">Cell inner membrane</location>
        <topology evidence="1">Multi-pass membrane protein</topology>
    </subcellularLocation>
</comment>
<keyword evidence="8 13" id="KW-0472">Membrane</keyword>
<reference evidence="17 19" key="1">
    <citation type="submission" date="2020-05" db="EMBL/GenBank/DDBJ databases">
        <title>Comparative genomic analysis of denitrifying bacteria from Halomonas genus.</title>
        <authorList>
            <person name="Wang L."/>
            <person name="Shao Z."/>
        </authorList>
    </citation>
    <scope>NUCLEOTIDE SEQUENCE [LARGE SCALE GENOMIC DNA]</scope>
    <source>
        <strain evidence="17 19">DSM 17331</strain>
    </source>
</reference>
<dbReference type="Proteomes" id="UP000518091">
    <property type="component" value="Unassembled WGS sequence"/>
</dbReference>
<reference evidence="16 18" key="2">
    <citation type="submission" date="2020-07" db="EMBL/GenBank/DDBJ databases">
        <title>Identification of Halomonas strains.</title>
        <authorList>
            <person name="Xiao Z."/>
            <person name="Shen J."/>
        </authorList>
    </citation>
    <scope>NUCLEOTIDE SEQUENCE [LARGE SCALE GENOMIC DNA]</scope>
    <source>
        <strain evidence="16 18">DSM 17331</strain>
    </source>
</reference>
<dbReference type="RefSeq" id="WP_181513872.1">
    <property type="nucleotide sequence ID" value="NZ_JABFUB010000002.1"/>
</dbReference>
<keyword evidence="5" id="KW-0997">Cell inner membrane</keyword>
<dbReference type="Pfam" id="PF00015">
    <property type="entry name" value="MCPsignal"/>
    <property type="match status" value="1"/>
</dbReference>
<dbReference type="InterPro" id="IPR004090">
    <property type="entry name" value="Chemotax_Me-accpt_rcpt"/>
</dbReference>
<dbReference type="SUPFAM" id="SSF55785">
    <property type="entry name" value="PYP-like sensor domain (PAS domain)"/>
    <property type="match status" value="1"/>
</dbReference>
<evidence type="ECO:0000256" key="11">
    <source>
        <dbReference type="PROSITE-ProRule" id="PRU00284"/>
    </source>
</evidence>
<comment type="caution">
    <text evidence="16">The sequence shown here is derived from an EMBL/GenBank/DDBJ whole genome shotgun (WGS) entry which is preliminary data.</text>
</comment>
<feature type="domain" description="HAMP" evidence="15">
    <location>
        <begin position="221"/>
        <end position="273"/>
    </location>
</feature>
<evidence type="ECO:0000256" key="13">
    <source>
        <dbReference type="SAM" id="Phobius"/>
    </source>
</evidence>
<dbReference type="GO" id="GO:0007165">
    <property type="term" value="P:signal transduction"/>
    <property type="evidence" value="ECO:0007669"/>
    <property type="project" value="UniProtKB-KW"/>
</dbReference>
<keyword evidence="4" id="KW-0145">Chemotaxis</keyword>
<feature type="region of interest" description="Disordered" evidence="12">
    <location>
        <begin position="517"/>
        <end position="564"/>
    </location>
</feature>
<dbReference type="InterPro" id="IPR013655">
    <property type="entry name" value="PAS_fold_3"/>
</dbReference>
<dbReference type="PANTHER" id="PTHR43531:SF5">
    <property type="entry name" value="METHYL-ACCEPTING CHEMOTAXIS PROTEIN III"/>
    <property type="match status" value="1"/>
</dbReference>
<gene>
    <name evidence="16" type="ORF">H1D44_05705</name>
    <name evidence="17" type="ORF">HOP48_03920</name>
</gene>
<evidence type="ECO:0000256" key="10">
    <source>
        <dbReference type="ARBA" id="ARBA00029447"/>
    </source>
</evidence>
<evidence type="ECO:0000256" key="3">
    <source>
        <dbReference type="ARBA" id="ARBA00022481"/>
    </source>
</evidence>
<dbReference type="GO" id="GO:0004888">
    <property type="term" value="F:transmembrane signaling receptor activity"/>
    <property type="evidence" value="ECO:0007669"/>
    <property type="project" value="InterPro"/>
</dbReference>
<dbReference type="SMART" id="SM00304">
    <property type="entry name" value="HAMP"/>
    <property type="match status" value="1"/>
</dbReference>
<evidence type="ECO:0000259" key="14">
    <source>
        <dbReference type="PROSITE" id="PS50111"/>
    </source>
</evidence>
<dbReference type="InterPro" id="IPR035965">
    <property type="entry name" value="PAS-like_dom_sf"/>
</dbReference>
<feature type="domain" description="Methyl-accepting transducer" evidence="14">
    <location>
        <begin position="278"/>
        <end position="507"/>
    </location>
</feature>
<keyword evidence="2" id="KW-1003">Cell membrane</keyword>
<name>A0A7W0ADC9_9GAMM</name>
<evidence type="ECO:0000313" key="16">
    <source>
        <dbReference type="EMBL" id="MBA2778390.1"/>
    </source>
</evidence>
<evidence type="ECO:0000256" key="1">
    <source>
        <dbReference type="ARBA" id="ARBA00004429"/>
    </source>
</evidence>
<dbReference type="PRINTS" id="PR00260">
    <property type="entry name" value="CHEMTRNSDUCR"/>
</dbReference>
<keyword evidence="3" id="KW-0488">Methylation</keyword>
<evidence type="ECO:0000256" key="12">
    <source>
        <dbReference type="SAM" id="MobiDB-lite"/>
    </source>
</evidence>
<evidence type="ECO:0000256" key="7">
    <source>
        <dbReference type="ARBA" id="ARBA00022989"/>
    </source>
</evidence>
<evidence type="ECO:0000256" key="2">
    <source>
        <dbReference type="ARBA" id="ARBA00022475"/>
    </source>
</evidence>
<feature type="compositionally biased region" description="Low complexity" evidence="12">
    <location>
        <begin position="526"/>
        <end position="539"/>
    </location>
</feature>
<evidence type="ECO:0000313" key="19">
    <source>
        <dbReference type="Proteomes" id="UP000814353"/>
    </source>
</evidence>
<dbReference type="InterPro" id="IPR051310">
    <property type="entry name" value="MCP_chemotaxis"/>
</dbReference>
<dbReference type="NCBIfam" id="TIGR00229">
    <property type="entry name" value="sensory_box"/>
    <property type="match status" value="1"/>
</dbReference>
<proteinExistence type="inferred from homology"/>
<dbReference type="GO" id="GO:0006935">
    <property type="term" value="P:chemotaxis"/>
    <property type="evidence" value="ECO:0007669"/>
    <property type="project" value="UniProtKB-KW"/>
</dbReference>
<dbReference type="Pfam" id="PF08447">
    <property type="entry name" value="PAS_3"/>
    <property type="match status" value="1"/>
</dbReference>